<name>A0A485M4L2_9ZZZZ</name>
<protein>
    <submittedName>
        <fullName evidence="3">Lipoprotein NlpI</fullName>
    </submittedName>
</protein>
<evidence type="ECO:0000313" key="3">
    <source>
        <dbReference type="EMBL" id="VFU18358.1"/>
    </source>
</evidence>
<dbReference type="AlphaFoldDB" id="A0A485M4L2"/>
<proteinExistence type="predicted"/>
<dbReference type="EMBL" id="CAADRM010000149">
    <property type="protein sequence ID" value="VFU18358.1"/>
    <property type="molecule type" value="Genomic_DNA"/>
</dbReference>
<keyword evidence="3" id="KW-0449">Lipoprotein</keyword>
<accession>A0A485M4L2</accession>
<dbReference type="PROSITE" id="PS50005">
    <property type="entry name" value="TPR"/>
    <property type="match status" value="3"/>
</dbReference>
<gene>
    <name evidence="3" type="ORF">SCFA_810007</name>
</gene>
<keyword evidence="1" id="KW-0677">Repeat</keyword>
<dbReference type="SMART" id="SM00028">
    <property type="entry name" value="TPR"/>
    <property type="match status" value="4"/>
</dbReference>
<dbReference type="InterPro" id="IPR011990">
    <property type="entry name" value="TPR-like_helical_dom_sf"/>
</dbReference>
<sequence>MQCGNARTVFRSILVVLWVACLVPDAYADAPANTAQELYVKAQASWEKGDWENALNLCDEALKVNKRHKETWLLKGQIFWQMKNHKMALNSFDEYLRIDPKSAPVWVNRAANLFELERYKEMQESFQKALEIDPNYPPLYKTMGVNYLLMGNFEDAHQAFQKLEQFGETSVYARWTERMLRIISENHAPPANWIVNPDSYQMVLEITDSSKTGYLVNLSSTVGTSIRFTGSADAPFRYAPNFEVWNGTMIFDRKGEGLLTNGTFFRYTKIAGDTKTIEEGQINNWRLDLSTKKCYLLGQ</sequence>
<dbReference type="Pfam" id="PF13432">
    <property type="entry name" value="TPR_16"/>
    <property type="match status" value="1"/>
</dbReference>
<evidence type="ECO:0000256" key="2">
    <source>
        <dbReference type="ARBA" id="ARBA00022803"/>
    </source>
</evidence>
<dbReference type="PANTHER" id="PTHR44858:SF1">
    <property type="entry name" value="UDP-N-ACETYLGLUCOSAMINE--PEPTIDE N-ACETYLGLUCOSAMINYLTRANSFERASE SPINDLY-RELATED"/>
    <property type="match status" value="1"/>
</dbReference>
<organism evidence="3">
    <name type="scientific">anaerobic digester metagenome</name>
    <dbReference type="NCBI Taxonomy" id="1263854"/>
    <lineage>
        <taxon>unclassified sequences</taxon>
        <taxon>metagenomes</taxon>
        <taxon>ecological metagenomes</taxon>
    </lineage>
</organism>
<evidence type="ECO:0000256" key="1">
    <source>
        <dbReference type="ARBA" id="ARBA00022737"/>
    </source>
</evidence>
<dbReference type="PANTHER" id="PTHR44858">
    <property type="entry name" value="TETRATRICOPEPTIDE REPEAT PROTEIN 6"/>
    <property type="match status" value="1"/>
</dbReference>
<dbReference type="InterPro" id="IPR050498">
    <property type="entry name" value="Ycf3"/>
</dbReference>
<dbReference type="SUPFAM" id="SSF48452">
    <property type="entry name" value="TPR-like"/>
    <property type="match status" value="1"/>
</dbReference>
<keyword evidence="2" id="KW-0802">TPR repeat</keyword>
<reference evidence="3" key="1">
    <citation type="submission" date="2019-03" db="EMBL/GenBank/DDBJ databases">
        <authorList>
            <person name="Hao L."/>
        </authorList>
    </citation>
    <scope>NUCLEOTIDE SEQUENCE</scope>
</reference>
<dbReference type="Gene3D" id="1.25.40.10">
    <property type="entry name" value="Tetratricopeptide repeat domain"/>
    <property type="match status" value="1"/>
</dbReference>
<dbReference type="InterPro" id="IPR019734">
    <property type="entry name" value="TPR_rpt"/>
</dbReference>